<keyword evidence="7" id="KW-1185">Reference proteome</keyword>
<evidence type="ECO:0000313" key="7">
    <source>
        <dbReference type="Proteomes" id="UP000748756"/>
    </source>
</evidence>
<evidence type="ECO:0000256" key="4">
    <source>
        <dbReference type="ARBA" id="ARBA00023136"/>
    </source>
</evidence>
<feature type="transmembrane region" description="Helical" evidence="5">
    <location>
        <begin position="125"/>
        <end position="148"/>
    </location>
</feature>
<dbReference type="PANTHER" id="PTHR16201:SF11">
    <property type="entry name" value="PQ-LOOP REPEAT-CONTAINING PROTEIN"/>
    <property type="match status" value="1"/>
</dbReference>
<comment type="caution">
    <text evidence="6">The sequence shown here is derived from an EMBL/GenBank/DDBJ whole genome shotgun (WGS) entry which is preliminary data.</text>
</comment>
<keyword evidence="2 5" id="KW-0812">Transmembrane</keyword>
<dbReference type="InterPro" id="IPR006603">
    <property type="entry name" value="PQ-loop_rpt"/>
</dbReference>
<feature type="transmembrane region" description="Helical" evidence="5">
    <location>
        <begin position="84"/>
        <end position="105"/>
    </location>
</feature>
<dbReference type="EMBL" id="JAAAUQ010001092">
    <property type="protein sequence ID" value="KAF9143038.1"/>
    <property type="molecule type" value="Genomic_DNA"/>
</dbReference>
<accession>A0A9P5V7H1</accession>
<dbReference type="PANTHER" id="PTHR16201">
    <property type="entry name" value="SEVEN TRANSMEMBRANE PROTEIN 1-RELATED"/>
    <property type="match status" value="1"/>
</dbReference>
<proteinExistence type="predicted"/>
<dbReference type="OrthoDB" id="19344at2759"/>
<sequence length="267" mass="30031">MLVPASSHLLFYPSQQQLTSDDTSWIPLFLQAPSDIQSTATGACTPRHNKPELTLSILVLIYIIVSYLPQYYRIFQKKSSDGLSLWFLILGSLSTTSSFFNIFVLQWGVIRCCSVIGPGPCTESILGITQLGVQFVMFNLIFILYMIYFPPHKKVSTFLRHQLLHCRLFCLPARSFTWTLSILATKILLGYFFISTAITFILLAAVGREDISHDDGTGNSRSRAWLLVWAGLLGIIAAFLAMIQYIPQIIETYLRKVPFSIHSGGHN</sequence>
<keyword evidence="4 5" id="KW-0472">Membrane</keyword>
<dbReference type="SMART" id="SM00679">
    <property type="entry name" value="CTNS"/>
    <property type="match status" value="1"/>
</dbReference>
<dbReference type="AlphaFoldDB" id="A0A9P5V7H1"/>
<evidence type="ECO:0000256" key="5">
    <source>
        <dbReference type="SAM" id="Phobius"/>
    </source>
</evidence>
<name>A0A9P5V7H1_9FUNG</name>
<dbReference type="GO" id="GO:0016020">
    <property type="term" value="C:membrane"/>
    <property type="evidence" value="ECO:0007669"/>
    <property type="project" value="UniProtKB-SubCell"/>
</dbReference>
<dbReference type="Proteomes" id="UP000748756">
    <property type="component" value="Unassembled WGS sequence"/>
</dbReference>
<evidence type="ECO:0000256" key="2">
    <source>
        <dbReference type="ARBA" id="ARBA00022692"/>
    </source>
</evidence>
<organism evidence="6 7">
    <name type="scientific">Linnemannia schmuckeri</name>
    <dbReference type="NCBI Taxonomy" id="64567"/>
    <lineage>
        <taxon>Eukaryota</taxon>
        <taxon>Fungi</taxon>
        <taxon>Fungi incertae sedis</taxon>
        <taxon>Mucoromycota</taxon>
        <taxon>Mortierellomycotina</taxon>
        <taxon>Mortierellomycetes</taxon>
        <taxon>Mortierellales</taxon>
        <taxon>Mortierellaceae</taxon>
        <taxon>Linnemannia</taxon>
    </lineage>
</organism>
<dbReference type="InterPro" id="IPR051415">
    <property type="entry name" value="LAAT-1"/>
</dbReference>
<comment type="subcellular location">
    <subcellularLocation>
        <location evidence="1">Membrane</location>
        <topology evidence="1">Multi-pass membrane protein</topology>
    </subcellularLocation>
</comment>
<feature type="transmembrane region" description="Helical" evidence="5">
    <location>
        <begin position="188"/>
        <end position="206"/>
    </location>
</feature>
<feature type="transmembrane region" description="Helical" evidence="5">
    <location>
        <begin position="53"/>
        <end position="72"/>
    </location>
</feature>
<gene>
    <name evidence="6" type="ORF">BG015_000571</name>
</gene>
<evidence type="ECO:0000313" key="6">
    <source>
        <dbReference type="EMBL" id="KAF9143038.1"/>
    </source>
</evidence>
<protein>
    <submittedName>
        <fullName evidence="6">Uncharacterized protein</fullName>
    </submittedName>
</protein>
<dbReference type="Pfam" id="PF04193">
    <property type="entry name" value="PQ-loop"/>
    <property type="match status" value="2"/>
</dbReference>
<keyword evidence="3 5" id="KW-1133">Transmembrane helix</keyword>
<dbReference type="Gene3D" id="1.20.1280.290">
    <property type="match status" value="1"/>
</dbReference>
<feature type="transmembrane region" description="Helical" evidence="5">
    <location>
        <begin position="226"/>
        <end position="246"/>
    </location>
</feature>
<reference evidence="6" key="1">
    <citation type="journal article" date="2020" name="Fungal Divers.">
        <title>Resolving the Mortierellaceae phylogeny through synthesis of multi-gene phylogenetics and phylogenomics.</title>
        <authorList>
            <person name="Vandepol N."/>
            <person name="Liber J."/>
            <person name="Desiro A."/>
            <person name="Na H."/>
            <person name="Kennedy M."/>
            <person name="Barry K."/>
            <person name="Grigoriev I.V."/>
            <person name="Miller A.N."/>
            <person name="O'Donnell K."/>
            <person name="Stajich J.E."/>
            <person name="Bonito G."/>
        </authorList>
    </citation>
    <scope>NUCLEOTIDE SEQUENCE</scope>
    <source>
        <strain evidence="6">NRRL 6426</strain>
    </source>
</reference>
<evidence type="ECO:0000256" key="1">
    <source>
        <dbReference type="ARBA" id="ARBA00004141"/>
    </source>
</evidence>
<evidence type="ECO:0000256" key="3">
    <source>
        <dbReference type="ARBA" id="ARBA00022989"/>
    </source>
</evidence>